<evidence type="ECO:0000313" key="3">
    <source>
        <dbReference type="Proteomes" id="UP000250266"/>
    </source>
</evidence>
<keyword evidence="1" id="KW-0472">Membrane</keyword>
<evidence type="ECO:0000256" key="1">
    <source>
        <dbReference type="SAM" id="Phobius"/>
    </source>
</evidence>
<gene>
    <name evidence="2" type="ORF">K432DRAFT_410468</name>
</gene>
<feature type="transmembrane region" description="Helical" evidence="1">
    <location>
        <begin position="167"/>
        <end position="191"/>
    </location>
</feature>
<proteinExistence type="predicted"/>
<keyword evidence="1" id="KW-0812">Transmembrane</keyword>
<organism evidence="2 3">
    <name type="scientific">Lepidopterella palustris CBS 459.81</name>
    <dbReference type="NCBI Taxonomy" id="1314670"/>
    <lineage>
        <taxon>Eukaryota</taxon>
        <taxon>Fungi</taxon>
        <taxon>Dikarya</taxon>
        <taxon>Ascomycota</taxon>
        <taxon>Pezizomycotina</taxon>
        <taxon>Dothideomycetes</taxon>
        <taxon>Pleosporomycetidae</taxon>
        <taxon>Mytilinidiales</taxon>
        <taxon>Argynnaceae</taxon>
        <taxon>Lepidopterella</taxon>
    </lineage>
</organism>
<feature type="transmembrane region" description="Helical" evidence="1">
    <location>
        <begin position="304"/>
        <end position="329"/>
    </location>
</feature>
<keyword evidence="3" id="KW-1185">Reference proteome</keyword>
<name>A0A8E2DY51_9PEZI</name>
<accession>A0A8E2DY51</accession>
<feature type="transmembrane region" description="Helical" evidence="1">
    <location>
        <begin position="277"/>
        <end position="298"/>
    </location>
</feature>
<dbReference type="AlphaFoldDB" id="A0A8E2DY51"/>
<reference evidence="2 3" key="1">
    <citation type="journal article" date="2016" name="Nat. Commun.">
        <title>Ectomycorrhizal ecology is imprinted in the genome of the dominant symbiotic fungus Cenococcum geophilum.</title>
        <authorList>
            <consortium name="DOE Joint Genome Institute"/>
            <person name="Peter M."/>
            <person name="Kohler A."/>
            <person name="Ohm R.A."/>
            <person name="Kuo A."/>
            <person name="Krutzmann J."/>
            <person name="Morin E."/>
            <person name="Arend M."/>
            <person name="Barry K.W."/>
            <person name="Binder M."/>
            <person name="Choi C."/>
            <person name="Clum A."/>
            <person name="Copeland A."/>
            <person name="Grisel N."/>
            <person name="Haridas S."/>
            <person name="Kipfer T."/>
            <person name="LaButti K."/>
            <person name="Lindquist E."/>
            <person name="Lipzen A."/>
            <person name="Maire R."/>
            <person name="Meier B."/>
            <person name="Mihaltcheva S."/>
            <person name="Molinier V."/>
            <person name="Murat C."/>
            <person name="Poggeler S."/>
            <person name="Quandt C.A."/>
            <person name="Sperisen C."/>
            <person name="Tritt A."/>
            <person name="Tisserant E."/>
            <person name="Crous P.W."/>
            <person name="Henrissat B."/>
            <person name="Nehls U."/>
            <person name="Egli S."/>
            <person name="Spatafora J.W."/>
            <person name="Grigoriev I.V."/>
            <person name="Martin F.M."/>
        </authorList>
    </citation>
    <scope>NUCLEOTIDE SEQUENCE [LARGE SCALE GENOMIC DNA]</scope>
    <source>
        <strain evidence="2 3">CBS 459.81</strain>
    </source>
</reference>
<dbReference type="Proteomes" id="UP000250266">
    <property type="component" value="Unassembled WGS sequence"/>
</dbReference>
<protein>
    <submittedName>
        <fullName evidence="2">Uncharacterized protein</fullName>
    </submittedName>
</protein>
<sequence length="344" mass="38922">MLLIAALLIAGNFMRTTTDISLAWQRPDLCLYCLFNNSSLRKKASVGVDIFSMIWLFSAYANRLVALYDSDVTTHSRSWIYRCFMRKGSRQRSDPYTRQNILDKIHAVCESHRAPRSKAFINAAHLLSLAYVEMKGSFWWEIVWLLFGAAYGLTTVFTVWFSRSQSGQLFLGATATTMGFGQIVPLLLLILPIFAALEAKADATEVSQASNLPNSTQPNESIAQDAAETISAPTTSIAQMLQVPDPTRQSHPFANMHRLLEDHGNDPYKVPIYKKTLHVTVLIYTVYVPTCGFFLAIIDFIAWIFIVMILFFPEALILAAEIIEIYKAMKEDRAQKRRRQHPVV</sequence>
<feature type="transmembrane region" description="Helical" evidence="1">
    <location>
        <begin position="47"/>
        <end position="68"/>
    </location>
</feature>
<feature type="transmembrane region" description="Helical" evidence="1">
    <location>
        <begin position="138"/>
        <end position="161"/>
    </location>
</feature>
<evidence type="ECO:0000313" key="2">
    <source>
        <dbReference type="EMBL" id="OCK73708.1"/>
    </source>
</evidence>
<keyword evidence="1" id="KW-1133">Transmembrane helix</keyword>
<dbReference type="EMBL" id="KV745679">
    <property type="protein sequence ID" value="OCK73708.1"/>
    <property type="molecule type" value="Genomic_DNA"/>
</dbReference>